<dbReference type="EMBL" id="JACEIK010002895">
    <property type="protein sequence ID" value="MCD9639368.1"/>
    <property type="molecule type" value="Genomic_DNA"/>
</dbReference>
<comment type="caution">
    <text evidence="2">The sequence shown here is derived from an EMBL/GenBank/DDBJ whole genome shotgun (WGS) entry which is preliminary data.</text>
</comment>
<evidence type="ECO:0000256" key="1">
    <source>
        <dbReference type="SAM" id="MobiDB-lite"/>
    </source>
</evidence>
<protein>
    <submittedName>
        <fullName evidence="2">Uncharacterized protein</fullName>
    </submittedName>
</protein>
<gene>
    <name evidence="2" type="ORF">HAX54_023809</name>
</gene>
<organism evidence="2 3">
    <name type="scientific">Datura stramonium</name>
    <name type="common">Jimsonweed</name>
    <name type="synonym">Common thornapple</name>
    <dbReference type="NCBI Taxonomy" id="4076"/>
    <lineage>
        <taxon>Eukaryota</taxon>
        <taxon>Viridiplantae</taxon>
        <taxon>Streptophyta</taxon>
        <taxon>Embryophyta</taxon>
        <taxon>Tracheophyta</taxon>
        <taxon>Spermatophyta</taxon>
        <taxon>Magnoliopsida</taxon>
        <taxon>eudicotyledons</taxon>
        <taxon>Gunneridae</taxon>
        <taxon>Pentapetalae</taxon>
        <taxon>asterids</taxon>
        <taxon>lamiids</taxon>
        <taxon>Solanales</taxon>
        <taxon>Solanaceae</taxon>
        <taxon>Solanoideae</taxon>
        <taxon>Datureae</taxon>
        <taxon>Datura</taxon>
    </lineage>
</organism>
<keyword evidence="3" id="KW-1185">Reference proteome</keyword>
<accession>A0ABS8UZC8</accession>
<proteinExistence type="predicted"/>
<evidence type="ECO:0000313" key="2">
    <source>
        <dbReference type="EMBL" id="MCD9639368.1"/>
    </source>
</evidence>
<reference evidence="2 3" key="1">
    <citation type="journal article" date="2021" name="BMC Genomics">
        <title>Datura genome reveals duplications of psychoactive alkaloid biosynthetic genes and high mutation rate following tissue culture.</title>
        <authorList>
            <person name="Rajewski A."/>
            <person name="Carter-House D."/>
            <person name="Stajich J."/>
            <person name="Litt A."/>
        </authorList>
    </citation>
    <scope>NUCLEOTIDE SEQUENCE [LARGE SCALE GENOMIC DNA]</scope>
    <source>
        <strain evidence="2">AR-01</strain>
    </source>
</reference>
<evidence type="ECO:0000313" key="3">
    <source>
        <dbReference type="Proteomes" id="UP000823775"/>
    </source>
</evidence>
<name>A0ABS8UZC8_DATST</name>
<feature type="compositionally biased region" description="Basic and acidic residues" evidence="1">
    <location>
        <begin position="1"/>
        <end position="14"/>
    </location>
</feature>
<sequence>MVHLVREDGEREGVKISSKGRGRGEGDGKGCFLPSARQVEEKEERGTCGAGRKERRAELQPLPEVMVVFCDGEGEMVRERGSVACFVADGGYAVKEREGEGSEEGERARDAVEHWK</sequence>
<dbReference type="Proteomes" id="UP000823775">
    <property type="component" value="Unassembled WGS sequence"/>
</dbReference>
<feature type="region of interest" description="Disordered" evidence="1">
    <location>
        <begin position="96"/>
        <end position="116"/>
    </location>
</feature>
<feature type="region of interest" description="Disordered" evidence="1">
    <location>
        <begin position="1"/>
        <end position="32"/>
    </location>
</feature>